<reference evidence="2 3" key="1">
    <citation type="submission" date="2019-10" db="EMBL/GenBank/DDBJ databases">
        <title>Whole genome shotgun sequence of Acrocarpospora macrocephala NBRC 16266.</title>
        <authorList>
            <person name="Ichikawa N."/>
            <person name="Kimura A."/>
            <person name="Kitahashi Y."/>
            <person name="Komaki H."/>
            <person name="Oguchi A."/>
        </authorList>
    </citation>
    <scope>NUCLEOTIDE SEQUENCE [LARGE SCALE GENOMIC DNA]</scope>
    <source>
        <strain evidence="2 3">NBRC 16266</strain>
    </source>
</reference>
<dbReference type="InterPro" id="IPR011042">
    <property type="entry name" value="6-blade_b-propeller_TolB-like"/>
</dbReference>
<dbReference type="OrthoDB" id="504981at2"/>
<dbReference type="EMBL" id="BLAE01000083">
    <property type="protein sequence ID" value="GES15756.1"/>
    <property type="molecule type" value="Genomic_DNA"/>
</dbReference>
<accession>A0A5M3X553</accession>
<name>A0A5M3X553_9ACTN</name>
<gene>
    <name evidence="2" type="ORF">Amac_093540</name>
</gene>
<dbReference type="PANTHER" id="PTHR47197">
    <property type="entry name" value="PROTEIN NIRF"/>
    <property type="match status" value="1"/>
</dbReference>
<feature type="signal peptide" evidence="1">
    <location>
        <begin position="1"/>
        <end position="21"/>
    </location>
</feature>
<evidence type="ECO:0000313" key="3">
    <source>
        <dbReference type="Proteomes" id="UP000331127"/>
    </source>
</evidence>
<organism evidence="2 3">
    <name type="scientific">Acrocarpospora macrocephala</name>
    <dbReference type="NCBI Taxonomy" id="150177"/>
    <lineage>
        <taxon>Bacteria</taxon>
        <taxon>Bacillati</taxon>
        <taxon>Actinomycetota</taxon>
        <taxon>Actinomycetes</taxon>
        <taxon>Streptosporangiales</taxon>
        <taxon>Streptosporangiaceae</taxon>
        <taxon>Acrocarpospora</taxon>
    </lineage>
</organism>
<proteinExistence type="predicted"/>
<dbReference type="AlphaFoldDB" id="A0A5M3X553"/>
<feature type="chain" id="PRO_5038447401" description="Superoxide dismutase" evidence="1">
    <location>
        <begin position="22"/>
        <end position="313"/>
    </location>
</feature>
<keyword evidence="1" id="KW-0732">Signal</keyword>
<dbReference type="Proteomes" id="UP000331127">
    <property type="component" value="Unassembled WGS sequence"/>
</dbReference>
<keyword evidence="3" id="KW-1185">Reference proteome</keyword>
<dbReference type="InterPro" id="IPR051200">
    <property type="entry name" value="Host-pathogen_enzymatic-act"/>
</dbReference>
<dbReference type="RefSeq" id="WP_155360853.1">
    <property type="nucleotide sequence ID" value="NZ_BAAAHL010000078.1"/>
</dbReference>
<dbReference type="PANTHER" id="PTHR47197:SF3">
    <property type="entry name" value="DIHYDRO-HEME D1 DEHYDROGENASE"/>
    <property type="match status" value="1"/>
</dbReference>
<dbReference type="SUPFAM" id="SSF63829">
    <property type="entry name" value="Calcium-dependent phosphotriesterase"/>
    <property type="match status" value="1"/>
</dbReference>
<dbReference type="Gene3D" id="2.120.10.30">
    <property type="entry name" value="TolB, C-terminal domain"/>
    <property type="match status" value="1"/>
</dbReference>
<protein>
    <recommendedName>
        <fullName evidence="4">Superoxide dismutase</fullName>
    </recommendedName>
</protein>
<evidence type="ECO:0008006" key="4">
    <source>
        <dbReference type="Google" id="ProtNLM"/>
    </source>
</evidence>
<sequence length="313" mass="32900">MKLAVVLAGFLAALVAAPVAAAETGSGPVQAVSASKTVFPTEFSLPDGFQPEGIAIGLDATAYFGSRATGAIYRADLRTGQGQIINPGPGTPSLGLKIDGRGRLFVSGGTGGDARVIDTRTGEVLASYQLASGVAFINDVVLTRHAAYFTDSTNPVLYKLPFGRHGELPAEAVQIPLSGDLVYATGINSNGIAPAPDGKALLVIQSNTGKLFRVNPQTGVSTLVDTESLANGDGLLLEDRTLYVVQNRLNTVTVLHLDRHAKSGKVVRNLVDARFDVPTTVAAFRDRLYLPNARFTTTPTPTTPYTVVAIKRR</sequence>
<evidence type="ECO:0000256" key="1">
    <source>
        <dbReference type="SAM" id="SignalP"/>
    </source>
</evidence>
<comment type="caution">
    <text evidence="2">The sequence shown here is derived from an EMBL/GenBank/DDBJ whole genome shotgun (WGS) entry which is preliminary data.</text>
</comment>
<evidence type="ECO:0000313" key="2">
    <source>
        <dbReference type="EMBL" id="GES15756.1"/>
    </source>
</evidence>